<proteinExistence type="predicted"/>
<dbReference type="Proteomes" id="UP000001997">
    <property type="component" value="Unassembled WGS sequence"/>
</dbReference>
<dbReference type="EMBL" id="CH408155">
    <property type="protein sequence ID" value="EDK36480.2"/>
    <property type="molecule type" value="Genomic_DNA"/>
</dbReference>
<dbReference type="VEuPathDB" id="FungiDB:PGUG_00578"/>
<sequence length="150" mass="17884">MSCFYRHLLQRRQDILPQKLLQKSHLRQEIHPLRSSLLHDFHPHDFHLLDFHLHNFHLHQQTQTIRDLRGLSTPKVSSSPHDYSRSLKRPRKENIIHFLSERKRHRNTLFVISRHLLQTPFIIVHSTTASSVSEIVSYIKSTFSSCIQRS</sequence>
<dbReference type="InParanoid" id="A5DBC3"/>
<name>A5DBC3_PICGU</name>
<dbReference type="AlphaFoldDB" id="A5DBC3"/>
<organism evidence="1 2">
    <name type="scientific">Meyerozyma guilliermondii (strain ATCC 6260 / CBS 566 / DSM 6381 / JCM 1539 / NBRC 10279 / NRRL Y-324)</name>
    <name type="common">Yeast</name>
    <name type="synonym">Candida guilliermondii</name>
    <dbReference type="NCBI Taxonomy" id="294746"/>
    <lineage>
        <taxon>Eukaryota</taxon>
        <taxon>Fungi</taxon>
        <taxon>Dikarya</taxon>
        <taxon>Ascomycota</taxon>
        <taxon>Saccharomycotina</taxon>
        <taxon>Pichiomycetes</taxon>
        <taxon>Debaryomycetaceae</taxon>
        <taxon>Meyerozyma</taxon>
    </lineage>
</organism>
<dbReference type="HOGENOM" id="CLU_1741257_0_0_1"/>
<keyword evidence="2" id="KW-1185">Reference proteome</keyword>
<accession>A5DBC3</accession>
<evidence type="ECO:0000313" key="2">
    <source>
        <dbReference type="Proteomes" id="UP000001997"/>
    </source>
</evidence>
<evidence type="ECO:0000313" key="1">
    <source>
        <dbReference type="EMBL" id="EDK36480.2"/>
    </source>
</evidence>
<gene>
    <name evidence="1" type="ORF">PGUG_00578</name>
</gene>
<protein>
    <submittedName>
        <fullName evidence="1">Uncharacterized protein</fullName>
    </submittedName>
</protein>
<dbReference type="RefSeq" id="XP_001487201.2">
    <property type="nucleotide sequence ID" value="XM_001487151.1"/>
</dbReference>
<reference evidence="1 2" key="1">
    <citation type="journal article" date="2009" name="Nature">
        <title>Evolution of pathogenicity and sexual reproduction in eight Candida genomes.</title>
        <authorList>
            <person name="Butler G."/>
            <person name="Rasmussen M.D."/>
            <person name="Lin M.F."/>
            <person name="Santos M.A."/>
            <person name="Sakthikumar S."/>
            <person name="Munro C.A."/>
            <person name="Rheinbay E."/>
            <person name="Grabherr M."/>
            <person name="Forche A."/>
            <person name="Reedy J.L."/>
            <person name="Agrafioti I."/>
            <person name="Arnaud M.B."/>
            <person name="Bates S."/>
            <person name="Brown A.J."/>
            <person name="Brunke S."/>
            <person name="Costanzo M.C."/>
            <person name="Fitzpatrick D.A."/>
            <person name="de Groot P.W."/>
            <person name="Harris D."/>
            <person name="Hoyer L.L."/>
            <person name="Hube B."/>
            <person name="Klis F.M."/>
            <person name="Kodira C."/>
            <person name="Lennard N."/>
            <person name="Logue M.E."/>
            <person name="Martin R."/>
            <person name="Neiman A.M."/>
            <person name="Nikolaou E."/>
            <person name="Quail M.A."/>
            <person name="Quinn J."/>
            <person name="Santos M.C."/>
            <person name="Schmitzberger F.F."/>
            <person name="Sherlock G."/>
            <person name="Shah P."/>
            <person name="Silverstein K.A."/>
            <person name="Skrzypek M.S."/>
            <person name="Soll D."/>
            <person name="Staggs R."/>
            <person name="Stansfield I."/>
            <person name="Stumpf M.P."/>
            <person name="Sudbery P.E."/>
            <person name="Srikantha T."/>
            <person name="Zeng Q."/>
            <person name="Berman J."/>
            <person name="Berriman M."/>
            <person name="Heitman J."/>
            <person name="Gow N.A."/>
            <person name="Lorenz M.C."/>
            <person name="Birren B.W."/>
            <person name="Kellis M."/>
            <person name="Cuomo C.A."/>
        </authorList>
    </citation>
    <scope>NUCLEOTIDE SEQUENCE [LARGE SCALE GENOMIC DNA]</scope>
    <source>
        <strain evidence="2">ATCC 6260 / CBS 566 / DSM 6381 / JCM 1539 / NBRC 10279 / NRRL Y-324</strain>
    </source>
</reference>
<dbReference type="KEGG" id="pgu:PGUG_00578"/>
<dbReference type="GeneID" id="5128782"/>